<gene>
    <name evidence="1" type="ORF">CEXT_808401</name>
</gene>
<evidence type="ECO:0000313" key="2">
    <source>
        <dbReference type="Proteomes" id="UP001054945"/>
    </source>
</evidence>
<sequence>MGHLWVKVIVFCQGHRILARSQQQNVLLSYQWHRWSKERESGYSARQEWWSPSVDSSLRAMMGLLTRIHSFYLPFIRLRFRKIVFSKNSE</sequence>
<protein>
    <submittedName>
        <fullName evidence="1">Uncharacterized protein</fullName>
    </submittedName>
</protein>
<reference evidence="1 2" key="1">
    <citation type="submission" date="2021-06" db="EMBL/GenBank/DDBJ databases">
        <title>Caerostris extrusa draft genome.</title>
        <authorList>
            <person name="Kono N."/>
            <person name="Arakawa K."/>
        </authorList>
    </citation>
    <scope>NUCLEOTIDE SEQUENCE [LARGE SCALE GENOMIC DNA]</scope>
</reference>
<comment type="caution">
    <text evidence="1">The sequence shown here is derived from an EMBL/GenBank/DDBJ whole genome shotgun (WGS) entry which is preliminary data.</text>
</comment>
<proteinExistence type="predicted"/>
<keyword evidence="2" id="KW-1185">Reference proteome</keyword>
<dbReference type="EMBL" id="BPLR01020611">
    <property type="protein sequence ID" value="GIX80631.1"/>
    <property type="molecule type" value="Genomic_DNA"/>
</dbReference>
<organism evidence="1 2">
    <name type="scientific">Caerostris extrusa</name>
    <name type="common">Bark spider</name>
    <name type="synonym">Caerostris bankana</name>
    <dbReference type="NCBI Taxonomy" id="172846"/>
    <lineage>
        <taxon>Eukaryota</taxon>
        <taxon>Metazoa</taxon>
        <taxon>Ecdysozoa</taxon>
        <taxon>Arthropoda</taxon>
        <taxon>Chelicerata</taxon>
        <taxon>Arachnida</taxon>
        <taxon>Araneae</taxon>
        <taxon>Araneomorphae</taxon>
        <taxon>Entelegynae</taxon>
        <taxon>Araneoidea</taxon>
        <taxon>Araneidae</taxon>
        <taxon>Caerostris</taxon>
    </lineage>
</organism>
<dbReference type="Proteomes" id="UP001054945">
    <property type="component" value="Unassembled WGS sequence"/>
</dbReference>
<dbReference type="AlphaFoldDB" id="A0AAV4N9I6"/>
<accession>A0AAV4N9I6</accession>
<evidence type="ECO:0000313" key="1">
    <source>
        <dbReference type="EMBL" id="GIX80631.1"/>
    </source>
</evidence>
<name>A0AAV4N9I6_CAEEX</name>